<dbReference type="SUPFAM" id="SSF56235">
    <property type="entry name" value="N-terminal nucleophile aminohydrolases (Ntn hydrolases)"/>
    <property type="match status" value="1"/>
</dbReference>
<gene>
    <name evidence="8 9" type="primary">hslV</name>
    <name evidence="9" type="ORF">H8696_03935</name>
</gene>
<dbReference type="GO" id="GO:0009376">
    <property type="term" value="C:HslUV protease complex"/>
    <property type="evidence" value="ECO:0007669"/>
    <property type="project" value="UniProtKB-UniRule"/>
</dbReference>
<dbReference type="RefSeq" id="WP_249315059.1">
    <property type="nucleotide sequence ID" value="NZ_JACRSR010000001.1"/>
</dbReference>
<keyword evidence="8" id="KW-0021">Allosteric enzyme</keyword>
<comment type="similarity">
    <text evidence="2 8">Belongs to the peptidase T1B family. HslV subfamily.</text>
</comment>
<dbReference type="PANTHER" id="PTHR32194:SF0">
    <property type="entry name" value="ATP-DEPENDENT PROTEASE SUBUNIT HSLV"/>
    <property type="match status" value="1"/>
</dbReference>
<dbReference type="InterPro" id="IPR029055">
    <property type="entry name" value="Ntn_hydrolases_N"/>
</dbReference>
<dbReference type="EMBL" id="JACRSR010000001">
    <property type="protein sequence ID" value="MBC8530993.1"/>
    <property type="molecule type" value="Genomic_DNA"/>
</dbReference>
<dbReference type="Pfam" id="PF00227">
    <property type="entry name" value="Proteasome"/>
    <property type="match status" value="1"/>
</dbReference>
<evidence type="ECO:0000256" key="4">
    <source>
        <dbReference type="ARBA" id="ARBA00022670"/>
    </source>
</evidence>
<evidence type="ECO:0000313" key="9">
    <source>
        <dbReference type="EMBL" id="MBC8530993.1"/>
    </source>
</evidence>
<comment type="subunit">
    <text evidence="8">A double ring-shaped homohexamer of HslV is capped on each side by a ring-shaped HslU homohexamer. The assembly of the HslU/HslV complex is dependent on binding of ATP.</text>
</comment>
<dbReference type="NCBIfam" id="NF003964">
    <property type="entry name" value="PRK05456.1"/>
    <property type="match status" value="1"/>
</dbReference>
<sequence length="180" mass="18904">MNFEGTTIVAVCRDGVCAMAGDGQVTMGENTVMKNSAKKVKKLFHDKVAVGFAGSVADAFTLSEKFEGKLEQCGGNLRRAAVDLAKEWRGDNILRKLEALLLVSDGAEILVISGNGEVIDPDDGIAAIGSGGNYALAAARALSQNTGLSPSEIAEKAIRIASSICIFTNDHITVEEIRSC</sequence>
<evidence type="ECO:0000256" key="1">
    <source>
        <dbReference type="ARBA" id="ARBA00004496"/>
    </source>
</evidence>
<dbReference type="InterPro" id="IPR023333">
    <property type="entry name" value="Proteasome_suB-type"/>
</dbReference>
<dbReference type="NCBIfam" id="TIGR03692">
    <property type="entry name" value="ATP_dep_HslV"/>
    <property type="match status" value="1"/>
</dbReference>
<dbReference type="Gene3D" id="3.60.20.10">
    <property type="entry name" value="Glutamine Phosphoribosylpyrophosphate, subunit 1, domain 1"/>
    <property type="match status" value="1"/>
</dbReference>
<keyword evidence="5 8" id="KW-0479">Metal-binding</keyword>
<feature type="active site" evidence="8">
    <location>
        <position position="6"/>
    </location>
</feature>
<dbReference type="Proteomes" id="UP000623172">
    <property type="component" value="Unassembled WGS sequence"/>
</dbReference>
<protein>
    <recommendedName>
        <fullName evidence="8">ATP-dependent protease subunit HslV</fullName>
        <ecNumber evidence="8">3.4.25.2</ecNumber>
    </recommendedName>
</protein>
<comment type="catalytic activity">
    <reaction evidence="8">
        <text>ATP-dependent cleavage of peptide bonds with broad specificity.</text>
        <dbReference type="EC" id="3.4.25.2"/>
    </reaction>
</comment>
<evidence type="ECO:0000256" key="5">
    <source>
        <dbReference type="ARBA" id="ARBA00022723"/>
    </source>
</evidence>
<name>A0A926D3C3_9FIRM</name>
<comment type="caution">
    <text evidence="9">The sequence shown here is derived from an EMBL/GenBank/DDBJ whole genome shotgun (WGS) entry which is preliminary data.</text>
</comment>
<dbReference type="GO" id="GO:0051603">
    <property type="term" value="P:proteolysis involved in protein catabolic process"/>
    <property type="evidence" value="ECO:0007669"/>
    <property type="project" value="InterPro"/>
</dbReference>
<reference evidence="9" key="1">
    <citation type="submission" date="2020-08" db="EMBL/GenBank/DDBJ databases">
        <title>Genome public.</title>
        <authorList>
            <person name="Liu C."/>
            <person name="Sun Q."/>
        </authorList>
    </citation>
    <scope>NUCLEOTIDE SEQUENCE</scope>
    <source>
        <strain evidence="9">NSJ-53</strain>
    </source>
</reference>
<dbReference type="AlphaFoldDB" id="A0A926D3C3"/>
<accession>A0A926D3C3</accession>
<feature type="binding site" evidence="8">
    <location>
        <position position="165"/>
    </location>
    <ligand>
        <name>Na(+)</name>
        <dbReference type="ChEBI" id="CHEBI:29101"/>
    </ligand>
</feature>
<keyword evidence="4 8" id="KW-0645">Protease</keyword>
<feature type="binding site" evidence="8">
    <location>
        <position position="168"/>
    </location>
    <ligand>
        <name>Na(+)</name>
        <dbReference type="ChEBI" id="CHEBI:29101"/>
    </ligand>
</feature>
<dbReference type="PANTHER" id="PTHR32194">
    <property type="entry name" value="METALLOPROTEASE TLDD"/>
    <property type="match status" value="1"/>
</dbReference>
<dbReference type="GO" id="GO:0005839">
    <property type="term" value="C:proteasome core complex"/>
    <property type="evidence" value="ECO:0007669"/>
    <property type="project" value="InterPro"/>
</dbReference>
<organism evidence="9 10">
    <name type="scientific">Gehongia tenuis</name>
    <dbReference type="NCBI Taxonomy" id="2763655"/>
    <lineage>
        <taxon>Bacteria</taxon>
        <taxon>Bacillati</taxon>
        <taxon>Bacillota</taxon>
        <taxon>Clostridia</taxon>
        <taxon>Christensenellales</taxon>
        <taxon>Christensenellaceae</taxon>
        <taxon>Gehongia</taxon>
    </lineage>
</organism>
<comment type="activity regulation">
    <text evidence="8">Allosterically activated by HslU binding.</text>
</comment>
<evidence type="ECO:0000256" key="7">
    <source>
        <dbReference type="ARBA" id="ARBA00023053"/>
    </source>
</evidence>
<comment type="subcellular location">
    <subcellularLocation>
        <location evidence="1 8">Cytoplasm</location>
    </subcellularLocation>
</comment>
<comment type="function">
    <text evidence="8">Protease subunit of a proteasome-like degradation complex believed to be a general protein degrading machinery.</text>
</comment>
<dbReference type="PROSITE" id="PS51476">
    <property type="entry name" value="PROTEASOME_BETA_2"/>
    <property type="match status" value="1"/>
</dbReference>
<dbReference type="PIRSF" id="PIRSF039093">
    <property type="entry name" value="HslV"/>
    <property type="match status" value="1"/>
</dbReference>
<keyword evidence="8" id="KW-0888">Threonine protease</keyword>
<keyword evidence="10" id="KW-1185">Reference proteome</keyword>
<evidence type="ECO:0000256" key="2">
    <source>
        <dbReference type="ARBA" id="ARBA00006053"/>
    </source>
</evidence>
<evidence type="ECO:0000256" key="3">
    <source>
        <dbReference type="ARBA" id="ARBA00022490"/>
    </source>
</evidence>
<dbReference type="EC" id="3.4.25.2" evidence="8"/>
<keyword evidence="7 8" id="KW-0915">Sodium</keyword>
<keyword evidence="6 8" id="KW-0378">Hydrolase</keyword>
<dbReference type="InterPro" id="IPR022281">
    <property type="entry name" value="ATP-dep_Prtase_HsIV_su"/>
</dbReference>
<evidence type="ECO:0000313" key="10">
    <source>
        <dbReference type="Proteomes" id="UP000623172"/>
    </source>
</evidence>
<dbReference type="GO" id="GO:0004298">
    <property type="term" value="F:threonine-type endopeptidase activity"/>
    <property type="evidence" value="ECO:0007669"/>
    <property type="project" value="UniProtKB-KW"/>
</dbReference>
<dbReference type="InterPro" id="IPR001353">
    <property type="entry name" value="Proteasome_sua/b"/>
</dbReference>
<keyword evidence="3 8" id="KW-0963">Cytoplasm</keyword>
<proteinExistence type="inferred from homology"/>
<feature type="binding site" evidence="8">
    <location>
        <position position="162"/>
    </location>
    <ligand>
        <name>Na(+)</name>
        <dbReference type="ChEBI" id="CHEBI:29101"/>
    </ligand>
</feature>
<evidence type="ECO:0000256" key="8">
    <source>
        <dbReference type="HAMAP-Rule" id="MF_00248"/>
    </source>
</evidence>
<dbReference type="CDD" id="cd01913">
    <property type="entry name" value="protease_HslV"/>
    <property type="match status" value="1"/>
</dbReference>
<evidence type="ECO:0000256" key="6">
    <source>
        <dbReference type="ARBA" id="ARBA00022801"/>
    </source>
</evidence>
<dbReference type="HAMAP" id="MF_00248">
    <property type="entry name" value="HslV"/>
    <property type="match status" value="1"/>
</dbReference>
<dbReference type="GO" id="GO:0046872">
    <property type="term" value="F:metal ion binding"/>
    <property type="evidence" value="ECO:0007669"/>
    <property type="project" value="UniProtKB-KW"/>
</dbReference>